<comment type="caution">
    <text evidence="9">Lacks conserved residue(s) required for the propagation of feature annotation.</text>
</comment>
<evidence type="ECO:0000256" key="9">
    <source>
        <dbReference type="HAMAP-Rule" id="MF_00049"/>
    </source>
</evidence>
<dbReference type="FunFam" id="1.10.730.10:FF:000011">
    <property type="entry name" value="Leucine--tRNA ligase chloroplastic/mitochondrial"/>
    <property type="match status" value="1"/>
</dbReference>
<feature type="domain" description="Aminoacyl-tRNA synthetase class Ia" evidence="11">
    <location>
        <begin position="725"/>
        <end position="754"/>
    </location>
</feature>
<evidence type="ECO:0000256" key="2">
    <source>
        <dbReference type="ARBA" id="ARBA00022490"/>
    </source>
</evidence>
<keyword evidence="15" id="KW-1185">Reference proteome</keyword>
<dbReference type="Pfam" id="PF13603">
    <property type="entry name" value="tRNA-synt_1_2"/>
    <property type="match status" value="1"/>
</dbReference>
<dbReference type="InterPro" id="IPR014729">
    <property type="entry name" value="Rossmann-like_a/b/a_fold"/>
</dbReference>
<comment type="catalytic activity">
    <reaction evidence="8 9">
        <text>tRNA(Leu) + L-leucine + ATP = L-leucyl-tRNA(Leu) + AMP + diphosphate</text>
        <dbReference type="Rhea" id="RHEA:11688"/>
        <dbReference type="Rhea" id="RHEA-COMP:9613"/>
        <dbReference type="Rhea" id="RHEA-COMP:9622"/>
        <dbReference type="ChEBI" id="CHEBI:30616"/>
        <dbReference type="ChEBI" id="CHEBI:33019"/>
        <dbReference type="ChEBI" id="CHEBI:57427"/>
        <dbReference type="ChEBI" id="CHEBI:78442"/>
        <dbReference type="ChEBI" id="CHEBI:78494"/>
        <dbReference type="ChEBI" id="CHEBI:456215"/>
        <dbReference type="EC" id="6.1.1.4"/>
    </reaction>
</comment>
<dbReference type="InterPro" id="IPR013155">
    <property type="entry name" value="M/V/L/I-tRNA-synth_anticd-bd"/>
</dbReference>
<dbReference type="EMBL" id="CP053435">
    <property type="protein sequence ID" value="QJW90237.1"/>
    <property type="molecule type" value="Genomic_DNA"/>
</dbReference>
<gene>
    <name evidence="9" type="primary">leuS</name>
    <name evidence="14" type="ORF">HNV11_13050</name>
</gene>
<evidence type="ECO:0000259" key="13">
    <source>
        <dbReference type="Pfam" id="PF13603"/>
    </source>
</evidence>
<dbReference type="FunFam" id="3.40.50.620:FF:000060">
    <property type="entry name" value="Leucine--tRNA ligase"/>
    <property type="match status" value="1"/>
</dbReference>
<proteinExistence type="inferred from homology"/>
<evidence type="ECO:0000256" key="6">
    <source>
        <dbReference type="ARBA" id="ARBA00022917"/>
    </source>
</evidence>
<dbReference type="EC" id="6.1.1.4" evidence="9"/>
<dbReference type="KEGG" id="stae:HNV11_13050"/>
<feature type="binding site" evidence="9">
    <location>
        <position position="731"/>
    </location>
    <ligand>
        <name>ATP</name>
        <dbReference type="ChEBI" id="CHEBI:30616"/>
    </ligand>
</feature>
<dbReference type="InterPro" id="IPR002302">
    <property type="entry name" value="Leu-tRNA-ligase"/>
</dbReference>
<dbReference type="InterPro" id="IPR009008">
    <property type="entry name" value="Val/Leu/Ile-tRNA-synth_edit"/>
</dbReference>
<dbReference type="InterPro" id="IPR009080">
    <property type="entry name" value="tRNAsynth_Ia_anticodon-bd"/>
</dbReference>
<evidence type="ECO:0000259" key="12">
    <source>
        <dbReference type="Pfam" id="PF08264"/>
    </source>
</evidence>
<dbReference type="PANTHER" id="PTHR43740">
    <property type="entry name" value="LEUCYL-TRNA SYNTHETASE"/>
    <property type="match status" value="1"/>
</dbReference>
<dbReference type="GO" id="GO:0005524">
    <property type="term" value="F:ATP binding"/>
    <property type="evidence" value="ECO:0007669"/>
    <property type="project" value="UniProtKB-UniRule"/>
</dbReference>
<keyword evidence="7 9" id="KW-0030">Aminoacyl-tRNA synthetase</keyword>
<keyword evidence="5 9" id="KW-0067">ATP-binding</keyword>
<evidence type="ECO:0000259" key="11">
    <source>
        <dbReference type="Pfam" id="PF00133"/>
    </source>
</evidence>
<accession>A0A6M5Y794</accession>
<dbReference type="InterPro" id="IPR002300">
    <property type="entry name" value="aa-tRNA-synth_Ia"/>
</dbReference>
<keyword evidence="4 9" id="KW-0547">Nucleotide-binding</keyword>
<evidence type="ECO:0000256" key="5">
    <source>
        <dbReference type="ARBA" id="ARBA00022840"/>
    </source>
</evidence>
<dbReference type="Gene3D" id="3.90.740.10">
    <property type="entry name" value="Valyl/Leucyl/Isoleucyl-tRNA synthetase, editing domain"/>
    <property type="match status" value="1"/>
</dbReference>
<dbReference type="SUPFAM" id="SSF50677">
    <property type="entry name" value="ValRS/IleRS/LeuRS editing domain"/>
    <property type="match status" value="1"/>
</dbReference>
<dbReference type="InterPro" id="IPR001412">
    <property type="entry name" value="aa-tRNA-synth_I_CS"/>
</dbReference>
<dbReference type="GO" id="GO:0002161">
    <property type="term" value="F:aminoacyl-tRNA deacylase activity"/>
    <property type="evidence" value="ECO:0007669"/>
    <property type="project" value="InterPro"/>
</dbReference>
<dbReference type="Gene3D" id="1.10.730.10">
    <property type="entry name" value="Isoleucyl-tRNA Synthetase, Domain 1"/>
    <property type="match status" value="2"/>
</dbReference>
<dbReference type="FunFam" id="3.40.50.620:FF:000056">
    <property type="entry name" value="Leucine--tRNA ligase"/>
    <property type="match status" value="1"/>
</dbReference>
<comment type="similarity">
    <text evidence="1 9 10">Belongs to the class-I aminoacyl-tRNA synthetase family.</text>
</comment>
<dbReference type="SUPFAM" id="SSF52374">
    <property type="entry name" value="Nucleotidylyl transferase"/>
    <property type="match status" value="1"/>
</dbReference>
<dbReference type="AlphaFoldDB" id="A0A6M5Y794"/>
<dbReference type="HAMAP" id="MF_00049_B">
    <property type="entry name" value="Leu_tRNA_synth_B"/>
    <property type="match status" value="1"/>
</dbReference>
<evidence type="ECO:0000256" key="4">
    <source>
        <dbReference type="ARBA" id="ARBA00022741"/>
    </source>
</evidence>
<protein>
    <recommendedName>
        <fullName evidence="9">Leucine--tRNA ligase</fullName>
        <ecNumber evidence="9">6.1.1.4</ecNumber>
    </recommendedName>
    <alternativeName>
        <fullName evidence="9">Leucyl-tRNA synthetase</fullName>
        <shortName evidence="9">LeuRS</shortName>
    </alternativeName>
</protein>
<dbReference type="PRINTS" id="PR00985">
    <property type="entry name" value="TRNASYNTHLEU"/>
</dbReference>
<keyword evidence="6 9" id="KW-0648">Protein biosynthesis</keyword>
<sequence length="964" mass="110191">MEYNHRQTEQKWQRFWDENQTYRAETDSSKPKYYVLDMFPYPSGAGLHVGHPLGYIASDIVSRYKRLKGFNVLHPMGFDSFGLPAEQYAIQTGQHPAVTTEQNLKRYIEQLKNIGFSYDWSREVRTSDPSYYKWTQWIFMELFRSWYNKDTDRAEPIETLLEKFATNGTTDVNAICDEDAPTFTAAEWNAMSKQESYAITLKYRLTFLADAVVNWCPALGTVLANDEVKDGVSERGGYPVEQKLMRQWMMRITAYADRLLAGLDVIDWTESLKEQQRNWIGKSVGASVRFPIMKNDERSMINVENSTHHSTLITSDYIEVFTTRVDTIYGVTFMVLAPEHELVPDLTTPEQREAVEAYVNAAKLRSERDRMADTKAVSGVFTGSYCINPLNEEKVPIFLADYVLAGYGTGAVMAVPSGDQRDWTFARHFNLPIVPVLDAQKDMDQQADNTKEGHYINSAIINGMTYAEATATLIAWLEERGLGKGKVNFRMRDAVFSRQRYWGEPVPVYFKDNGNGQPLPYLIDESDLPLELPAVDKYLPTETGEPPLGRAEGWKYKGEYDYELSTMPGWAGSSWYWYRYMDPQNDSRFASPEAIQYWQNVDLYIGGTEHATGHLLYSRFWNKFLKDRGYVPQEEPFKKLINQGMIQGRSNFVYRVKGTGMDGVKPVFVSLNRVDDQEVTPLHVDVNIVENDVLNVDAFRKARPDLTENAEFIMEPDGRYLVGAEVEKMSKSKFNVVNPDMIVEKYGADVLRLYEMFLGPLEQAKPWNTNGIDGVYRFIRKFWRLFYKDNAAGASDAGSSQWIVTDEQPTPAELKVLHRTIQKAESDIEAYSFNTSVSAFMVCVNELTSLNCHKRAILQDLVLILSPYAPHITEELWAALGNEPGTVSYAAFPKFNPNYLVEDAFEYPIQINGKVRTTISFAIDRAPTEIEREVLADEIVQKWLEGKLPKKVVVVPKRIVNVVI</sequence>
<feature type="domain" description="Aminoacyl-tRNA synthetase class Ia" evidence="11">
    <location>
        <begin position="11"/>
        <end position="143"/>
    </location>
</feature>
<dbReference type="InterPro" id="IPR025709">
    <property type="entry name" value="Leu_tRNA-synth_edit"/>
</dbReference>
<comment type="subcellular location">
    <subcellularLocation>
        <location evidence="9">Cytoplasm</location>
    </subcellularLocation>
</comment>
<keyword evidence="2 9" id="KW-0963">Cytoplasm</keyword>
<name>A0A6M5Y794_9BACT</name>
<dbReference type="PANTHER" id="PTHR43740:SF2">
    <property type="entry name" value="LEUCINE--TRNA LIGASE, MITOCHONDRIAL"/>
    <property type="match status" value="1"/>
</dbReference>
<evidence type="ECO:0000256" key="3">
    <source>
        <dbReference type="ARBA" id="ARBA00022598"/>
    </source>
</evidence>
<feature type="short sequence motif" description="'KMSKS' region" evidence="9">
    <location>
        <begin position="728"/>
        <end position="732"/>
    </location>
</feature>
<reference evidence="14 15" key="1">
    <citation type="submission" date="2020-05" db="EMBL/GenBank/DDBJ databases">
        <title>Genome sequencing of Spirosoma sp. TS118.</title>
        <authorList>
            <person name="Lee J.-H."/>
            <person name="Jeong S."/>
            <person name="Zhao L."/>
            <person name="Jung J.-H."/>
            <person name="Kim M.-K."/>
            <person name="Lim S."/>
        </authorList>
    </citation>
    <scope>NUCLEOTIDE SEQUENCE [LARGE SCALE GENOMIC DNA]</scope>
    <source>
        <strain evidence="14 15">TS118</strain>
    </source>
</reference>
<dbReference type="Proteomes" id="UP000502756">
    <property type="component" value="Chromosome"/>
</dbReference>
<dbReference type="CDD" id="cd07958">
    <property type="entry name" value="Anticodon_Ia_Leu_BEm"/>
    <property type="match status" value="1"/>
</dbReference>
<keyword evidence="3 9" id="KW-0436">Ligase</keyword>
<evidence type="ECO:0000256" key="7">
    <source>
        <dbReference type="ARBA" id="ARBA00023146"/>
    </source>
</evidence>
<dbReference type="GO" id="GO:0006429">
    <property type="term" value="P:leucyl-tRNA aminoacylation"/>
    <property type="evidence" value="ECO:0007669"/>
    <property type="project" value="UniProtKB-UniRule"/>
</dbReference>
<dbReference type="Gene3D" id="3.40.50.620">
    <property type="entry name" value="HUPs"/>
    <property type="match status" value="3"/>
</dbReference>
<feature type="domain" description="Methionyl/Valyl/Leucyl/Isoleucyl-tRNA synthetase anticodon-binding" evidence="12">
    <location>
        <begin position="814"/>
        <end position="921"/>
    </location>
</feature>
<feature type="domain" description="Leucyl-tRNA synthetase editing" evidence="13">
    <location>
        <begin position="277"/>
        <end position="477"/>
    </location>
</feature>
<evidence type="ECO:0000256" key="1">
    <source>
        <dbReference type="ARBA" id="ARBA00005594"/>
    </source>
</evidence>
<organism evidence="14 15">
    <name type="scientific">Spirosoma taeanense</name>
    <dbReference type="NCBI Taxonomy" id="2735870"/>
    <lineage>
        <taxon>Bacteria</taxon>
        <taxon>Pseudomonadati</taxon>
        <taxon>Bacteroidota</taxon>
        <taxon>Cytophagia</taxon>
        <taxon>Cytophagales</taxon>
        <taxon>Cytophagaceae</taxon>
        <taxon>Spirosoma</taxon>
    </lineage>
</organism>
<dbReference type="Pfam" id="PF00133">
    <property type="entry name" value="tRNA-synt_1"/>
    <property type="match status" value="2"/>
</dbReference>
<dbReference type="NCBIfam" id="TIGR00396">
    <property type="entry name" value="leuS_bact"/>
    <property type="match status" value="1"/>
</dbReference>
<dbReference type="GO" id="GO:0005829">
    <property type="term" value="C:cytosol"/>
    <property type="evidence" value="ECO:0007669"/>
    <property type="project" value="TreeGrafter"/>
</dbReference>
<evidence type="ECO:0000256" key="8">
    <source>
        <dbReference type="ARBA" id="ARBA00047469"/>
    </source>
</evidence>
<evidence type="ECO:0000256" key="10">
    <source>
        <dbReference type="RuleBase" id="RU363035"/>
    </source>
</evidence>
<evidence type="ECO:0000313" key="14">
    <source>
        <dbReference type="EMBL" id="QJW90237.1"/>
    </source>
</evidence>
<evidence type="ECO:0000313" key="15">
    <source>
        <dbReference type="Proteomes" id="UP000502756"/>
    </source>
</evidence>
<dbReference type="RefSeq" id="WP_171740082.1">
    <property type="nucleotide sequence ID" value="NZ_CP053435.1"/>
</dbReference>
<dbReference type="PROSITE" id="PS00178">
    <property type="entry name" value="AA_TRNA_LIGASE_I"/>
    <property type="match status" value="1"/>
</dbReference>
<dbReference type="SUPFAM" id="SSF47323">
    <property type="entry name" value="Anticodon-binding domain of a subclass of class I aminoacyl-tRNA synthetases"/>
    <property type="match status" value="1"/>
</dbReference>
<dbReference type="GO" id="GO:0004823">
    <property type="term" value="F:leucine-tRNA ligase activity"/>
    <property type="evidence" value="ECO:0007669"/>
    <property type="project" value="UniProtKB-UniRule"/>
</dbReference>
<dbReference type="Pfam" id="PF08264">
    <property type="entry name" value="Anticodon_1"/>
    <property type="match status" value="1"/>
</dbReference>